<accession>A0ABP9V5F8</accession>
<name>A0ABP9V5F8_9DEIO</name>
<comment type="caution">
    <text evidence="2">The sequence shown here is derived from an EMBL/GenBank/DDBJ whole genome shotgun (WGS) entry which is preliminary data.</text>
</comment>
<evidence type="ECO:0000256" key="1">
    <source>
        <dbReference type="SAM" id="Phobius"/>
    </source>
</evidence>
<dbReference type="Proteomes" id="UP001458946">
    <property type="component" value="Unassembled WGS sequence"/>
</dbReference>
<keyword evidence="1" id="KW-1133">Transmembrane helix</keyword>
<dbReference type="RefSeq" id="WP_353540507.1">
    <property type="nucleotide sequence ID" value="NZ_BAABRN010000002.1"/>
</dbReference>
<reference evidence="2 3" key="1">
    <citation type="submission" date="2024-02" db="EMBL/GenBank/DDBJ databases">
        <title>Deinococcus xinjiangensis NBRC 107630.</title>
        <authorList>
            <person name="Ichikawa N."/>
            <person name="Katano-Makiyama Y."/>
            <person name="Hidaka K."/>
        </authorList>
    </citation>
    <scope>NUCLEOTIDE SEQUENCE [LARGE SCALE GENOMIC DNA]</scope>
    <source>
        <strain evidence="2 3">NBRC 107630</strain>
    </source>
</reference>
<keyword evidence="1" id="KW-0812">Transmembrane</keyword>
<proteinExistence type="predicted"/>
<dbReference type="EMBL" id="BAABRN010000002">
    <property type="protein sequence ID" value="GAA5500520.1"/>
    <property type="molecule type" value="Genomic_DNA"/>
</dbReference>
<keyword evidence="3" id="KW-1185">Reference proteome</keyword>
<keyword evidence="1" id="KW-0472">Membrane</keyword>
<gene>
    <name evidence="2" type="ORF">Dxin01_00241</name>
</gene>
<sequence length="137" mass="14737">MTSQGGRRRKIVRLGAALAILLGLWVGLPLLALTINPKALRQQEADASALFRAAPLTALIGTVKISGPAGWNGRYLTRGWMVGHTLSLNLALDGWTFTWQGGNGLGFTRGKEQLGALCNRFSGGFDVCNFSTWKPKP</sequence>
<feature type="transmembrane region" description="Helical" evidence="1">
    <location>
        <begin position="12"/>
        <end position="33"/>
    </location>
</feature>
<protein>
    <submittedName>
        <fullName evidence="2">Uncharacterized protein</fullName>
    </submittedName>
</protein>
<organism evidence="2 3">
    <name type="scientific">Deinococcus xinjiangensis</name>
    <dbReference type="NCBI Taxonomy" id="457454"/>
    <lineage>
        <taxon>Bacteria</taxon>
        <taxon>Thermotogati</taxon>
        <taxon>Deinococcota</taxon>
        <taxon>Deinococci</taxon>
        <taxon>Deinococcales</taxon>
        <taxon>Deinococcaceae</taxon>
        <taxon>Deinococcus</taxon>
    </lineage>
</organism>
<evidence type="ECO:0000313" key="3">
    <source>
        <dbReference type="Proteomes" id="UP001458946"/>
    </source>
</evidence>
<evidence type="ECO:0000313" key="2">
    <source>
        <dbReference type="EMBL" id="GAA5500520.1"/>
    </source>
</evidence>